<organism evidence="2 3">
    <name type="scientific">Paenibacillus cookii</name>
    <dbReference type="NCBI Taxonomy" id="157839"/>
    <lineage>
        <taxon>Bacteria</taxon>
        <taxon>Bacillati</taxon>
        <taxon>Bacillota</taxon>
        <taxon>Bacilli</taxon>
        <taxon>Bacillales</taxon>
        <taxon>Paenibacillaceae</taxon>
        <taxon>Paenibacillus</taxon>
    </lineage>
</organism>
<name>A0ABQ4M274_9BACL</name>
<dbReference type="PANTHER" id="PTHR35525:SF3">
    <property type="entry name" value="BLL6575 PROTEIN"/>
    <property type="match status" value="1"/>
</dbReference>
<dbReference type="InterPro" id="IPR021005">
    <property type="entry name" value="Znf_CGNR"/>
</dbReference>
<protein>
    <recommendedName>
        <fullName evidence="1">Zinc finger CGNR domain-containing protein</fullName>
    </recommendedName>
</protein>
<evidence type="ECO:0000313" key="2">
    <source>
        <dbReference type="EMBL" id="GIO69627.1"/>
    </source>
</evidence>
<dbReference type="InterPro" id="IPR010852">
    <property type="entry name" value="ABATE"/>
</dbReference>
<keyword evidence="3" id="KW-1185">Reference proteome</keyword>
<reference evidence="2 3" key="1">
    <citation type="submission" date="2021-03" db="EMBL/GenBank/DDBJ databases">
        <title>Antimicrobial resistance genes in bacteria isolated from Japanese honey, and their potential for conferring macrolide and lincosamide resistance in the American foulbrood pathogen Paenibacillus larvae.</title>
        <authorList>
            <person name="Okamoto M."/>
            <person name="Kumagai M."/>
            <person name="Kanamori H."/>
            <person name="Takamatsu D."/>
        </authorList>
    </citation>
    <scope>NUCLEOTIDE SEQUENCE [LARGE SCALE GENOMIC DNA]</scope>
    <source>
        <strain evidence="2 3">J21TS3</strain>
    </source>
</reference>
<accession>A0ABQ4M274</accession>
<dbReference type="Pfam" id="PF07336">
    <property type="entry name" value="ABATE"/>
    <property type="match status" value="1"/>
</dbReference>
<feature type="domain" description="Zinc finger CGNR" evidence="1">
    <location>
        <begin position="135"/>
        <end position="178"/>
    </location>
</feature>
<dbReference type="InterPro" id="IPR023286">
    <property type="entry name" value="ABATE_dom_sf"/>
</dbReference>
<dbReference type="Proteomes" id="UP000680638">
    <property type="component" value="Unassembled WGS sequence"/>
</dbReference>
<dbReference type="Gene3D" id="1.10.3300.10">
    <property type="entry name" value="Jann2411-like domain"/>
    <property type="match status" value="1"/>
</dbReference>
<dbReference type="SUPFAM" id="SSF160904">
    <property type="entry name" value="Jann2411-like"/>
    <property type="match status" value="1"/>
</dbReference>
<comment type="caution">
    <text evidence="2">The sequence shown here is derived from an EMBL/GenBank/DDBJ whole genome shotgun (WGS) entry which is preliminary data.</text>
</comment>
<dbReference type="RefSeq" id="WP_212952188.1">
    <property type="nucleotide sequence ID" value="NZ_BORW01000034.1"/>
</dbReference>
<dbReference type="PANTHER" id="PTHR35525">
    <property type="entry name" value="BLL6575 PROTEIN"/>
    <property type="match status" value="1"/>
</dbReference>
<dbReference type="Pfam" id="PF11706">
    <property type="entry name" value="zf-CGNR"/>
    <property type="match status" value="1"/>
</dbReference>
<evidence type="ECO:0000313" key="3">
    <source>
        <dbReference type="Proteomes" id="UP000680638"/>
    </source>
</evidence>
<dbReference type="EMBL" id="BORW01000034">
    <property type="protein sequence ID" value="GIO69627.1"/>
    <property type="molecule type" value="Genomic_DNA"/>
</dbReference>
<proteinExistence type="predicted"/>
<evidence type="ECO:0000259" key="1">
    <source>
        <dbReference type="Pfam" id="PF11706"/>
    </source>
</evidence>
<gene>
    <name evidence="2" type="ORF">J21TS3_44480</name>
</gene>
<sequence>MLWDDFVNSHWHDWRGSGREEDRLEKETWLRRFMQENGITAASLPDPAELRELKKLRAFLRELIGRIVAGENMTDDQIGMLNDWMEKAPVYRKLTRAADEAVSLAYLPANADWTQSMAEIAASFASVLANGETSRIRICDNPDCLWVYYDDTRNRSKRYCDDKMCGNLMKVRRFRAKKKLSAPVQANPDAP</sequence>